<dbReference type="SMART" id="SM00587">
    <property type="entry name" value="CHK"/>
    <property type="match status" value="1"/>
</dbReference>
<name>A0A8J2QMB0_9NEOP</name>
<dbReference type="Proteomes" id="UP000789524">
    <property type="component" value="Unassembled WGS sequence"/>
</dbReference>
<dbReference type="PANTHER" id="PTHR11012">
    <property type="entry name" value="PROTEIN KINASE-LIKE DOMAIN-CONTAINING"/>
    <property type="match status" value="1"/>
</dbReference>
<dbReference type="SUPFAM" id="SSF56112">
    <property type="entry name" value="Protein kinase-like (PK-like)"/>
    <property type="match status" value="1"/>
</dbReference>
<evidence type="ECO:0000313" key="3">
    <source>
        <dbReference type="Proteomes" id="UP000789524"/>
    </source>
</evidence>
<gene>
    <name evidence="2" type="ORF">DCHRY22_LOCUS3058</name>
</gene>
<keyword evidence="3" id="KW-1185">Reference proteome</keyword>
<feature type="domain" description="CHK kinase-like" evidence="1">
    <location>
        <begin position="121"/>
        <end position="317"/>
    </location>
</feature>
<dbReference type="AlphaFoldDB" id="A0A8J2QMB0"/>
<dbReference type="InterPro" id="IPR004119">
    <property type="entry name" value="EcKL"/>
</dbReference>
<comment type="caution">
    <text evidence="2">The sequence shown here is derived from an EMBL/GenBank/DDBJ whole genome shotgun (WGS) entry which is preliminary data.</text>
</comment>
<dbReference type="Gene3D" id="3.90.1200.10">
    <property type="match status" value="1"/>
</dbReference>
<protein>
    <submittedName>
        <fullName evidence="2">(African queen) hypothetical protein</fullName>
    </submittedName>
</protein>
<dbReference type="OrthoDB" id="7419139at2759"/>
<dbReference type="InterPro" id="IPR015897">
    <property type="entry name" value="CHK_kinase-like"/>
</dbReference>
<accession>A0A8J2QMB0</accession>
<reference evidence="2" key="1">
    <citation type="submission" date="2021-09" db="EMBL/GenBank/DDBJ databases">
        <authorList>
            <person name="Martin H S."/>
        </authorList>
    </citation>
    <scope>NUCLEOTIDE SEQUENCE</scope>
</reference>
<proteinExistence type="predicted"/>
<sequence length="415" mass="48295">MARRSLEDILAGSELDHILQQSKPGCELVHYDIQPAAQGLIGFLGDHLKVTLRVKRNETLEKIQLFIKTVPMYNKPKADFITENCFYEKEALIYKIIDEMDETDGNDSWSPKSLIHNDRVLAMLDLSVDGYKSLPVLEYFDRNHVLVTASAIARFHAAYANYVTKKSTELLDYNILDDYQLVATESVFKRCPVLYAAAKLTSTFIKEFLKVSDVYPNNLEEIVYDVFVKGSETLRERPDTLNVLLHRDLWTNNIMFKYKEEVPTRAILVDYQCVRYGPPAFDLMIFLYLTTSTNFRDLYEKEVFNHYFSVFTHNLDEPTRKRLEKYNYNLEAFLSLCEEARLFALVEALTIFPFVLMDPKTAQVTFDDPTTFTDLIEGDRSAPVMALARRNIKYRKRQVEVCEEFIKQYVNLKNT</sequence>
<dbReference type="Pfam" id="PF02958">
    <property type="entry name" value="EcKL"/>
    <property type="match status" value="1"/>
</dbReference>
<dbReference type="EMBL" id="CAKASE010000047">
    <property type="protein sequence ID" value="CAG9561568.1"/>
    <property type="molecule type" value="Genomic_DNA"/>
</dbReference>
<organism evidence="2 3">
    <name type="scientific">Danaus chrysippus</name>
    <name type="common">African queen</name>
    <dbReference type="NCBI Taxonomy" id="151541"/>
    <lineage>
        <taxon>Eukaryota</taxon>
        <taxon>Metazoa</taxon>
        <taxon>Ecdysozoa</taxon>
        <taxon>Arthropoda</taxon>
        <taxon>Hexapoda</taxon>
        <taxon>Insecta</taxon>
        <taxon>Pterygota</taxon>
        <taxon>Neoptera</taxon>
        <taxon>Endopterygota</taxon>
        <taxon>Lepidoptera</taxon>
        <taxon>Glossata</taxon>
        <taxon>Ditrysia</taxon>
        <taxon>Papilionoidea</taxon>
        <taxon>Nymphalidae</taxon>
        <taxon>Danainae</taxon>
        <taxon>Danaini</taxon>
        <taxon>Danaina</taxon>
        <taxon>Danaus</taxon>
        <taxon>Anosia</taxon>
    </lineage>
</organism>
<evidence type="ECO:0000259" key="1">
    <source>
        <dbReference type="SMART" id="SM00587"/>
    </source>
</evidence>
<dbReference type="InterPro" id="IPR011009">
    <property type="entry name" value="Kinase-like_dom_sf"/>
</dbReference>
<evidence type="ECO:0000313" key="2">
    <source>
        <dbReference type="EMBL" id="CAG9561568.1"/>
    </source>
</evidence>
<dbReference type="PANTHER" id="PTHR11012:SF48">
    <property type="entry name" value="CHK KINASE-LIKE DOMAIN-CONTAINING PROTEIN-RELATED"/>
    <property type="match status" value="1"/>
</dbReference>